<dbReference type="Proteomes" id="UP001500683">
    <property type="component" value="Unassembled WGS sequence"/>
</dbReference>
<feature type="region of interest" description="Disordered" evidence="1">
    <location>
        <begin position="1"/>
        <end position="27"/>
    </location>
</feature>
<accession>A0ABP7W9B1</accession>
<evidence type="ECO:0000256" key="1">
    <source>
        <dbReference type="SAM" id="MobiDB-lite"/>
    </source>
</evidence>
<gene>
    <name evidence="2" type="ORF">GCM10022214_49850</name>
</gene>
<comment type="caution">
    <text evidence="2">The sequence shown here is derived from an EMBL/GenBank/DDBJ whole genome shotgun (WGS) entry which is preliminary data.</text>
</comment>
<proteinExistence type="predicted"/>
<organism evidence="2 3">
    <name type="scientific">Actinomadura miaoliensis</name>
    <dbReference type="NCBI Taxonomy" id="430685"/>
    <lineage>
        <taxon>Bacteria</taxon>
        <taxon>Bacillati</taxon>
        <taxon>Actinomycetota</taxon>
        <taxon>Actinomycetes</taxon>
        <taxon>Streptosporangiales</taxon>
        <taxon>Thermomonosporaceae</taxon>
        <taxon>Actinomadura</taxon>
    </lineage>
</organism>
<reference evidence="3" key="1">
    <citation type="journal article" date="2019" name="Int. J. Syst. Evol. Microbiol.">
        <title>The Global Catalogue of Microorganisms (GCM) 10K type strain sequencing project: providing services to taxonomists for standard genome sequencing and annotation.</title>
        <authorList>
            <consortium name="The Broad Institute Genomics Platform"/>
            <consortium name="The Broad Institute Genome Sequencing Center for Infectious Disease"/>
            <person name="Wu L."/>
            <person name="Ma J."/>
        </authorList>
    </citation>
    <scope>NUCLEOTIDE SEQUENCE [LARGE SCALE GENOMIC DNA]</scope>
    <source>
        <strain evidence="3">JCM 16702</strain>
    </source>
</reference>
<name>A0ABP7W9B1_9ACTN</name>
<evidence type="ECO:0000313" key="3">
    <source>
        <dbReference type="Proteomes" id="UP001500683"/>
    </source>
</evidence>
<dbReference type="EMBL" id="BAAAZG010000036">
    <property type="protein sequence ID" value="GAA4084084.1"/>
    <property type="molecule type" value="Genomic_DNA"/>
</dbReference>
<sequence length="47" mass="5208">MAAKPISPTHHTHKTAPGPPRQTAVATPTVMRRETVARLDEFVNPKY</sequence>
<evidence type="ECO:0000313" key="2">
    <source>
        <dbReference type="EMBL" id="GAA4084084.1"/>
    </source>
</evidence>
<keyword evidence="3" id="KW-1185">Reference proteome</keyword>
<protein>
    <submittedName>
        <fullName evidence="2">Uncharacterized protein</fullName>
    </submittedName>
</protein>